<reference evidence="3" key="1">
    <citation type="submission" date="2005-09" db="EMBL/GenBank/DDBJ databases">
        <title>Annotation of the Aspergillus terreus NIH2624 genome.</title>
        <authorList>
            <person name="Birren B.W."/>
            <person name="Lander E.S."/>
            <person name="Galagan J.E."/>
            <person name="Nusbaum C."/>
            <person name="Devon K."/>
            <person name="Henn M."/>
            <person name="Ma L.-J."/>
            <person name="Jaffe D.B."/>
            <person name="Butler J."/>
            <person name="Alvarez P."/>
            <person name="Gnerre S."/>
            <person name="Grabherr M."/>
            <person name="Kleber M."/>
            <person name="Mauceli E.W."/>
            <person name="Brockman W."/>
            <person name="Rounsley S."/>
            <person name="Young S.K."/>
            <person name="LaButti K."/>
            <person name="Pushparaj V."/>
            <person name="DeCaprio D."/>
            <person name="Crawford M."/>
            <person name="Koehrsen M."/>
            <person name="Engels R."/>
            <person name="Montgomery P."/>
            <person name="Pearson M."/>
            <person name="Howarth C."/>
            <person name="Larson L."/>
            <person name="Luoma S."/>
            <person name="White J."/>
            <person name="Alvarado L."/>
            <person name="Kodira C.D."/>
            <person name="Zeng Q."/>
            <person name="Oleary S."/>
            <person name="Yandava C."/>
            <person name="Denning D.W."/>
            <person name="Nierman W.C."/>
            <person name="Milne T."/>
            <person name="Madden K."/>
        </authorList>
    </citation>
    <scope>NUCLEOTIDE SEQUENCE [LARGE SCALE GENOMIC DNA]</scope>
    <source>
        <strain evidence="3">NIH 2624 / FGSC A1156</strain>
    </source>
</reference>
<organism evidence="2 3">
    <name type="scientific">Aspergillus terreus (strain NIH 2624 / FGSC A1156)</name>
    <dbReference type="NCBI Taxonomy" id="341663"/>
    <lineage>
        <taxon>Eukaryota</taxon>
        <taxon>Fungi</taxon>
        <taxon>Dikarya</taxon>
        <taxon>Ascomycota</taxon>
        <taxon>Pezizomycotina</taxon>
        <taxon>Eurotiomycetes</taxon>
        <taxon>Eurotiomycetidae</taxon>
        <taxon>Eurotiales</taxon>
        <taxon>Aspergillaceae</taxon>
        <taxon>Aspergillus</taxon>
        <taxon>Aspergillus subgen. Circumdati</taxon>
    </lineage>
</organism>
<evidence type="ECO:0000256" key="1">
    <source>
        <dbReference type="SAM" id="MobiDB-lite"/>
    </source>
</evidence>
<name>Q0CLI4_ASPTN</name>
<evidence type="ECO:0000313" key="3">
    <source>
        <dbReference type="Proteomes" id="UP000007963"/>
    </source>
</evidence>
<accession>Q0CLI4</accession>
<evidence type="ECO:0000313" key="2">
    <source>
        <dbReference type="EMBL" id="EAU34519.1"/>
    </source>
</evidence>
<dbReference type="AlphaFoldDB" id="Q0CLI4"/>
<feature type="compositionally biased region" description="Polar residues" evidence="1">
    <location>
        <begin position="465"/>
        <end position="480"/>
    </location>
</feature>
<proteinExistence type="predicted"/>
<dbReference type="RefSeq" id="XP_001214628.1">
    <property type="nucleotide sequence ID" value="XM_001214628.1"/>
</dbReference>
<protein>
    <submittedName>
        <fullName evidence="2">Uncharacterized protein</fullName>
    </submittedName>
</protein>
<feature type="compositionally biased region" description="Low complexity" evidence="1">
    <location>
        <begin position="413"/>
        <end position="443"/>
    </location>
</feature>
<dbReference type="STRING" id="341663.Q0CLI4"/>
<feature type="region of interest" description="Disordered" evidence="1">
    <location>
        <begin position="462"/>
        <end position="512"/>
    </location>
</feature>
<gene>
    <name evidence="2" type="ORF">ATEG_05450</name>
</gene>
<feature type="region of interest" description="Disordered" evidence="1">
    <location>
        <begin position="289"/>
        <end position="445"/>
    </location>
</feature>
<dbReference type="Proteomes" id="UP000007963">
    <property type="component" value="Unassembled WGS sequence"/>
</dbReference>
<dbReference type="OrthoDB" id="5383784at2759"/>
<dbReference type="GeneID" id="4320940"/>
<dbReference type="HOGENOM" id="CLU_532051_0_0_1"/>
<dbReference type="eggNOG" id="ENOG502SQ74">
    <property type="taxonomic scope" value="Eukaryota"/>
</dbReference>
<dbReference type="EMBL" id="CH476600">
    <property type="protein sequence ID" value="EAU34519.1"/>
    <property type="molecule type" value="Genomic_DNA"/>
</dbReference>
<dbReference type="VEuPathDB" id="FungiDB:ATEG_05450"/>
<sequence>MGIVVSEEGNAAGPSEQQKLERITAENDYGLIMATLDQISVFLGTWWTSSLTHRIQTFKSYTQVPLMAIISRERMSYGTLGFYFAGIPAWAMSTCLSIIRHQPLERLISSIQNRFPGNDVLSKTIRASFTLLHSAHICIPFCNPFTLSTLIPYRGFNSSFPLGEFSVLQFPTLPAELSVEAFSGFLFSALKTPALMVYTYMYFRPLVELRLYRLIRRRLPKPSLADELSIKVAFENDLIDWMVPTLGRRADEENYRGHLSLFDDIIYELGFYRYLVLRCFGIKTHSGIRPSEPAATSRHRGELVESPSPDIEPIQSQRQPRARRLQRQSAVPPAPEELLRGQVPDMDLPELPVSDQTPEQSFDLGESRVLASEEHRISQSPAEMSSGDFSELAPPDTMPSVATPPSNPENMDRSAAASRRNSRSNTLFSRPSSPETSSPTSPRVRASLIHQNSDVITMQLELLGNRQSRSQSGNPTGNDSEQAEEVNGEPARRRASYKPRQYPSRLYRGARP</sequence>